<dbReference type="PANTHER" id="PTHR36558:SF1">
    <property type="entry name" value="RESTRICTION ENDONUCLEASE DOMAIN-CONTAINING PROTEIN-RELATED"/>
    <property type="match status" value="1"/>
</dbReference>
<organism evidence="2 3">
    <name type="scientific">Acinetobacter puyangensis</name>
    <dbReference type="NCBI Taxonomy" id="1096779"/>
    <lineage>
        <taxon>Bacteria</taxon>
        <taxon>Pseudomonadati</taxon>
        <taxon>Pseudomonadota</taxon>
        <taxon>Gammaproteobacteria</taxon>
        <taxon>Moraxellales</taxon>
        <taxon>Moraxellaceae</taxon>
        <taxon>Acinetobacter</taxon>
    </lineage>
</organism>
<dbReference type="InterPro" id="IPR011335">
    <property type="entry name" value="Restrct_endonuc-II-like"/>
</dbReference>
<proteinExistence type="predicted"/>
<dbReference type="EMBL" id="OANT01000010">
    <property type="protein sequence ID" value="SNX46281.1"/>
    <property type="molecule type" value="Genomic_DNA"/>
</dbReference>
<dbReference type="CDD" id="cd06260">
    <property type="entry name" value="DUF820-like"/>
    <property type="match status" value="1"/>
</dbReference>
<keyword evidence="2" id="KW-0378">Hydrolase</keyword>
<accession>A0A240ECJ9</accession>
<sequence length="206" mass="23470">MPNLAYELPVSEQDYLMGELNSPIKHEYIDGVVYAMSGASAAHNRLAGNIYLAFANHLKGNPCQPYTSDMKVKVGSKYFYPDVLVDCTDLDDNSYFSEQPSIIVEVLSKSTRQLDKTTKLDSYIQIPTLQEYVLIEQEHAEIAVLRRATGWRAEYYFLGDTITLNSIDLTISVEDIYQRVKNSDMLQWLERKAQEEEQLQADSASH</sequence>
<dbReference type="InterPro" id="IPR012296">
    <property type="entry name" value="Nuclease_put_TT1808"/>
</dbReference>
<dbReference type="InterPro" id="IPR008538">
    <property type="entry name" value="Uma2"/>
</dbReference>
<dbReference type="GO" id="GO:0004519">
    <property type="term" value="F:endonuclease activity"/>
    <property type="evidence" value="ECO:0007669"/>
    <property type="project" value="UniProtKB-KW"/>
</dbReference>
<keyword evidence="2" id="KW-0255">Endonuclease</keyword>
<dbReference type="Gene3D" id="3.90.1570.10">
    <property type="entry name" value="tt1808, chain A"/>
    <property type="match status" value="1"/>
</dbReference>
<reference evidence="3" key="1">
    <citation type="submission" date="2016-09" db="EMBL/GenBank/DDBJ databases">
        <authorList>
            <person name="Varghese N."/>
            <person name="Submissions S."/>
        </authorList>
    </citation>
    <scope>NUCLEOTIDE SEQUENCE [LARGE SCALE GENOMIC DNA]</scope>
    <source>
        <strain evidence="3">ANC 4466</strain>
    </source>
</reference>
<keyword evidence="3" id="KW-1185">Reference proteome</keyword>
<evidence type="ECO:0000313" key="3">
    <source>
        <dbReference type="Proteomes" id="UP000219042"/>
    </source>
</evidence>
<keyword evidence="2" id="KW-0540">Nuclease</keyword>
<dbReference type="PANTHER" id="PTHR36558">
    <property type="entry name" value="GLR1098 PROTEIN"/>
    <property type="match status" value="1"/>
</dbReference>
<dbReference type="AlphaFoldDB" id="A0A240ECJ9"/>
<dbReference type="RefSeq" id="WP_097080029.1">
    <property type="nucleotide sequence ID" value="NZ_BAABHT010000017.1"/>
</dbReference>
<evidence type="ECO:0000313" key="2">
    <source>
        <dbReference type="EMBL" id="SNX46281.1"/>
    </source>
</evidence>
<dbReference type="Proteomes" id="UP000219042">
    <property type="component" value="Unassembled WGS sequence"/>
</dbReference>
<gene>
    <name evidence="2" type="ORF">SAMN05421731_11028</name>
</gene>
<dbReference type="OrthoDB" id="26750at2"/>
<name>A0A240ECJ9_9GAMM</name>
<protein>
    <submittedName>
        <fullName evidence="2">Endonuclease, Uma2 family (Restriction endonuclease fold)</fullName>
    </submittedName>
</protein>
<feature type="domain" description="Putative restriction endonuclease" evidence="1">
    <location>
        <begin position="18"/>
        <end position="167"/>
    </location>
</feature>
<dbReference type="SUPFAM" id="SSF52980">
    <property type="entry name" value="Restriction endonuclease-like"/>
    <property type="match status" value="1"/>
</dbReference>
<evidence type="ECO:0000259" key="1">
    <source>
        <dbReference type="Pfam" id="PF05685"/>
    </source>
</evidence>
<dbReference type="Pfam" id="PF05685">
    <property type="entry name" value="Uma2"/>
    <property type="match status" value="1"/>
</dbReference>